<dbReference type="RefSeq" id="WP_074573018.1">
    <property type="nucleotide sequence ID" value="NZ_FNJQ01000027.1"/>
</dbReference>
<dbReference type="GO" id="GO:0009228">
    <property type="term" value="P:thiamine biosynthetic process"/>
    <property type="evidence" value="ECO:0007669"/>
    <property type="project" value="UniProtKB-KW"/>
</dbReference>
<dbReference type="Proteomes" id="UP000182412">
    <property type="component" value="Unassembled WGS sequence"/>
</dbReference>
<dbReference type="AlphaFoldDB" id="A0A1H0TZN8"/>
<dbReference type="PANTHER" id="PTHR20857:SF15">
    <property type="entry name" value="THIAMINE-PHOSPHATE SYNTHASE"/>
    <property type="match status" value="1"/>
</dbReference>
<keyword evidence="2" id="KW-0784">Thiamine biosynthesis</keyword>
<dbReference type="Gene3D" id="3.20.20.70">
    <property type="entry name" value="Aldolase class I"/>
    <property type="match status" value="1"/>
</dbReference>
<protein>
    <submittedName>
        <fullName evidence="4">Thiamine-phosphate pyrophosphorylase</fullName>
    </submittedName>
</protein>
<name>A0A1H0TZN8_SELRU</name>
<evidence type="ECO:0000313" key="5">
    <source>
        <dbReference type="Proteomes" id="UP000182412"/>
    </source>
</evidence>
<dbReference type="GO" id="GO:0005737">
    <property type="term" value="C:cytoplasm"/>
    <property type="evidence" value="ECO:0007669"/>
    <property type="project" value="TreeGrafter"/>
</dbReference>
<dbReference type="EMBL" id="FNJQ01000027">
    <property type="protein sequence ID" value="SDP59403.1"/>
    <property type="molecule type" value="Genomic_DNA"/>
</dbReference>
<dbReference type="InterPro" id="IPR036206">
    <property type="entry name" value="ThiamineP_synth_sf"/>
</dbReference>
<dbReference type="InterPro" id="IPR022998">
    <property type="entry name" value="ThiamineP_synth_TenI"/>
</dbReference>
<evidence type="ECO:0000259" key="3">
    <source>
        <dbReference type="Pfam" id="PF02581"/>
    </source>
</evidence>
<dbReference type="OrthoDB" id="9815348at2"/>
<evidence type="ECO:0000256" key="1">
    <source>
        <dbReference type="ARBA" id="ARBA00004948"/>
    </source>
</evidence>
<evidence type="ECO:0000313" key="4">
    <source>
        <dbReference type="EMBL" id="SDP59403.1"/>
    </source>
</evidence>
<accession>A0A1H0TZN8</accession>
<comment type="pathway">
    <text evidence="1">Cofactor biosynthesis; thiamine diphosphate biosynthesis.</text>
</comment>
<dbReference type="PANTHER" id="PTHR20857">
    <property type="entry name" value="THIAMINE-PHOSPHATE PYROPHOSPHORYLASE"/>
    <property type="match status" value="1"/>
</dbReference>
<sequence length="201" mass="22356">MIMSMYEQMDWHRIIAVTNRRLCAGDFLRQIESVASRQPRAIILREKDLSAREYRELAQAVQEICRPHAVPLYLHSFPQVAMELHAAGLHLPLPQLRQLSAGQRKDWRVLGTSCHSVVEVQEAIALGCSYIVAGHIYATDCKRGLPGRGLDFLRSACQTAGNMPVYAIGGITPERLPEVLAAGAAGACVMSGMMKESDWWR</sequence>
<dbReference type="SUPFAM" id="SSF51391">
    <property type="entry name" value="Thiamin phosphate synthase"/>
    <property type="match status" value="1"/>
</dbReference>
<dbReference type="Pfam" id="PF02581">
    <property type="entry name" value="TMP-TENI"/>
    <property type="match status" value="1"/>
</dbReference>
<gene>
    <name evidence="4" type="ORF">SAMN05216366_12734</name>
</gene>
<dbReference type="CDD" id="cd00564">
    <property type="entry name" value="TMP_TenI"/>
    <property type="match status" value="1"/>
</dbReference>
<dbReference type="InterPro" id="IPR013785">
    <property type="entry name" value="Aldolase_TIM"/>
</dbReference>
<evidence type="ECO:0000256" key="2">
    <source>
        <dbReference type="ARBA" id="ARBA00022977"/>
    </source>
</evidence>
<proteinExistence type="predicted"/>
<dbReference type="GO" id="GO:0004789">
    <property type="term" value="F:thiamine-phosphate diphosphorylase activity"/>
    <property type="evidence" value="ECO:0007669"/>
    <property type="project" value="TreeGrafter"/>
</dbReference>
<reference evidence="4 5" key="1">
    <citation type="submission" date="2016-10" db="EMBL/GenBank/DDBJ databases">
        <authorList>
            <person name="de Groot N.N."/>
        </authorList>
    </citation>
    <scope>NUCLEOTIDE SEQUENCE [LARGE SCALE GENOMIC DNA]</scope>
    <source>
        <strain evidence="4 5">S137</strain>
    </source>
</reference>
<feature type="domain" description="Thiamine phosphate synthase/TenI" evidence="3">
    <location>
        <begin position="15"/>
        <end position="192"/>
    </location>
</feature>
<organism evidence="4 5">
    <name type="scientific">Selenomonas ruminantium</name>
    <dbReference type="NCBI Taxonomy" id="971"/>
    <lineage>
        <taxon>Bacteria</taxon>
        <taxon>Bacillati</taxon>
        <taxon>Bacillota</taxon>
        <taxon>Negativicutes</taxon>
        <taxon>Selenomonadales</taxon>
        <taxon>Selenomonadaceae</taxon>
        <taxon>Selenomonas</taxon>
    </lineage>
</organism>